<dbReference type="SMART" id="SM00456">
    <property type="entry name" value="WW"/>
    <property type="match status" value="1"/>
</dbReference>
<reference evidence="9" key="1">
    <citation type="submission" date="2020-06" db="EMBL/GenBank/DDBJ databases">
        <authorList>
            <consortium name="Plant Systems Biology data submission"/>
        </authorList>
    </citation>
    <scope>NUCLEOTIDE SEQUENCE</scope>
    <source>
        <strain evidence="9">D6</strain>
    </source>
</reference>
<evidence type="ECO:0000256" key="5">
    <source>
        <dbReference type="ARBA" id="ARBA00023136"/>
    </source>
</evidence>
<dbReference type="OrthoDB" id="45683at2759"/>
<evidence type="ECO:0000256" key="4">
    <source>
        <dbReference type="ARBA" id="ARBA00022989"/>
    </source>
</evidence>
<comment type="subcellular location">
    <subcellularLocation>
        <location evidence="1">Membrane</location>
    </subcellularLocation>
</comment>
<comment type="caution">
    <text evidence="9">The sequence shown here is derived from an EMBL/GenBank/DDBJ whole genome shotgun (WGS) entry which is preliminary data.</text>
</comment>
<dbReference type="AlphaFoldDB" id="A0A9N8D7Z1"/>
<evidence type="ECO:0000256" key="1">
    <source>
        <dbReference type="ARBA" id="ARBA00004370"/>
    </source>
</evidence>
<comment type="similarity">
    <text evidence="2">Belongs to the CD225/Dispanin family.</text>
</comment>
<dbReference type="GO" id="GO:0016020">
    <property type="term" value="C:membrane"/>
    <property type="evidence" value="ECO:0007669"/>
    <property type="project" value="UniProtKB-SubCell"/>
</dbReference>
<organism evidence="9 10">
    <name type="scientific">Seminavis robusta</name>
    <dbReference type="NCBI Taxonomy" id="568900"/>
    <lineage>
        <taxon>Eukaryota</taxon>
        <taxon>Sar</taxon>
        <taxon>Stramenopiles</taxon>
        <taxon>Ochrophyta</taxon>
        <taxon>Bacillariophyta</taxon>
        <taxon>Bacillariophyceae</taxon>
        <taxon>Bacillariophycidae</taxon>
        <taxon>Naviculales</taxon>
        <taxon>Naviculaceae</taxon>
        <taxon>Seminavis</taxon>
    </lineage>
</organism>
<gene>
    <name evidence="9" type="ORF">SEMRO_31_G020190.1</name>
</gene>
<evidence type="ECO:0000256" key="2">
    <source>
        <dbReference type="ARBA" id="ARBA00006843"/>
    </source>
</evidence>
<dbReference type="CDD" id="cd00201">
    <property type="entry name" value="WW"/>
    <property type="match status" value="1"/>
</dbReference>
<evidence type="ECO:0000256" key="3">
    <source>
        <dbReference type="ARBA" id="ARBA00022692"/>
    </source>
</evidence>
<dbReference type="InterPro" id="IPR001202">
    <property type="entry name" value="WW_dom"/>
</dbReference>
<keyword evidence="5 7" id="KW-0472">Membrane</keyword>
<keyword evidence="10" id="KW-1185">Reference proteome</keyword>
<dbReference type="Proteomes" id="UP001153069">
    <property type="component" value="Unassembled WGS sequence"/>
</dbReference>
<keyword evidence="4 7" id="KW-1133">Transmembrane helix</keyword>
<evidence type="ECO:0000313" key="9">
    <source>
        <dbReference type="EMBL" id="CAB9498078.1"/>
    </source>
</evidence>
<evidence type="ECO:0000313" key="10">
    <source>
        <dbReference type="Proteomes" id="UP001153069"/>
    </source>
</evidence>
<accession>A0A9N8D7Z1</accession>
<dbReference type="PANTHER" id="PTHR14948">
    <property type="entry name" value="NG5"/>
    <property type="match status" value="1"/>
</dbReference>
<dbReference type="Gene3D" id="2.20.70.10">
    <property type="match status" value="1"/>
</dbReference>
<evidence type="ECO:0000256" key="7">
    <source>
        <dbReference type="SAM" id="Phobius"/>
    </source>
</evidence>
<feature type="compositionally biased region" description="Low complexity" evidence="6">
    <location>
        <begin position="28"/>
        <end position="40"/>
    </location>
</feature>
<name>A0A9N8D7Z1_9STRA</name>
<dbReference type="InterPro" id="IPR007593">
    <property type="entry name" value="CD225/Dispanin_fam"/>
</dbReference>
<protein>
    <recommendedName>
        <fullName evidence="8">WW domain-containing protein</fullName>
    </recommendedName>
</protein>
<sequence>MQSSSQATSEQQWHAPSHHQHHPTGGIPVVVPQPHQSHPSLFSSTGSQYATVPPGWATVMDPNDGRIYYLETSTGRRSWVHPHASSMNTDLAGNTPTSTMNYLRSMFPRQHAPTKYDDTLLNHHNPLDTPLNATRRPDTNQCYAVVSCILFPPIGILAVYHSCMTDKCWKEGRYSDAIGHARESPKYSGLAVCLGIAFWIWYIFFRRDGGADWFDGLFDFNFD</sequence>
<feature type="region of interest" description="Disordered" evidence="6">
    <location>
        <begin position="1"/>
        <end position="47"/>
    </location>
</feature>
<evidence type="ECO:0000259" key="8">
    <source>
        <dbReference type="PROSITE" id="PS50020"/>
    </source>
</evidence>
<dbReference type="Pfam" id="PF04505">
    <property type="entry name" value="CD225"/>
    <property type="match status" value="1"/>
</dbReference>
<dbReference type="InterPro" id="IPR036020">
    <property type="entry name" value="WW_dom_sf"/>
</dbReference>
<dbReference type="PANTHER" id="PTHR14948:SF25">
    <property type="entry name" value="DUF4190 DOMAIN-CONTAINING PROTEIN"/>
    <property type="match status" value="1"/>
</dbReference>
<dbReference type="PROSITE" id="PS50020">
    <property type="entry name" value="WW_DOMAIN_2"/>
    <property type="match status" value="1"/>
</dbReference>
<dbReference type="Pfam" id="PF00397">
    <property type="entry name" value="WW"/>
    <property type="match status" value="1"/>
</dbReference>
<proteinExistence type="inferred from homology"/>
<dbReference type="SUPFAM" id="SSF51045">
    <property type="entry name" value="WW domain"/>
    <property type="match status" value="1"/>
</dbReference>
<dbReference type="EMBL" id="CAICTM010000031">
    <property type="protein sequence ID" value="CAB9498078.1"/>
    <property type="molecule type" value="Genomic_DNA"/>
</dbReference>
<keyword evidence="3 7" id="KW-0812">Transmembrane</keyword>
<evidence type="ECO:0000256" key="6">
    <source>
        <dbReference type="SAM" id="MobiDB-lite"/>
    </source>
</evidence>
<dbReference type="InterPro" id="IPR051423">
    <property type="entry name" value="CD225/Dispanin"/>
</dbReference>
<feature type="compositionally biased region" description="Polar residues" evidence="6">
    <location>
        <begin position="1"/>
        <end position="14"/>
    </location>
</feature>
<feature type="transmembrane region" description="Helical" evidence="7">
    <location>
        <begin position="184"/>
        <end position="204"/>
    </location>
</feature>
<feature type="transmembrane region" description="Helical" evidence="7">
    <location>
        <begin position="143"/>
        <end position="163"/>
    </location>
</feature>
<feature type="domain" description="WW" evidence="8">
    <location>
        <begin position="50"/>
        <end position="84"/>
    </location>
</feature>